<dbReference type="FunFam" id="1.20.900.10:FF:000003">
    <property type="entry name" value="Rho guanine nucleotide exchange factor 10 like"/>
    <property type="match status" value="1"/>
</dbReference>
<evidence type="ECO:0000313" key="5">
    <source>
        <dbReference type="Proteomes" id="UP000694846"/>
    </source>
</evidence>
<dbReference type="InterPro" id="IPR035899">
    <property type="entry name" value="DBL_dom_sf"/>
</dbReference>
<feature type="compositionally biased region" description="Basic and acidic residues" evidence="3">
    <location>
        <begin position="249"/>
        <end position="259"/>
    </location>
</feature>
<dbReference type="InterPro" id="IPR015943">
    <property type="entry name" value="WD40/YVTN_repeat-like_dom_sf"/>
</dbReference>
<organism evidence="5 6">
    <name type="scientific">Sipha flava</name>
    <name type="common">yellow sugarcane aphid</name>
    <dbReference type="NCBI Taxonomy" id="143950"/>
    <lineage>
        <taxon>Eukaryota</taxon>
        <taxon>Metazoa</taxon>
        <taxon>Ecdysozoa</taxon>
        <taxon>Arthropoda</taxon>
        <taxon>Hexapoda</taxon>
        <taxon>Insecta</taxon>
        <taxon>Pterygota</taxon>
        <taxon>Neoptera</taxon>
        <taxon>Paraneoptera</taxon>
        <taxon>Hemiptera</taxon>
        <taxon>Sternorrhyncha</taxon>
        <taxon>Aphidomorpha</taxon>
        <taxon>Aphidoidea</taxon>
        <taxon>Aphididae</taxon>
        <taxon>Sipha</taxon>
    </lineage>
</organism>
<feature type="compositionally biased region" description="Polar residues" evidence="3">
    <location>
        <begin position="470"/>
        <end position="492"/>
    </location>
</feature>
<feature type="region of interest" description="Disordered" evidence="3">
    <location>
        <begin position="1128"/>
        <end position="1188"/>
    </location>
</feature>
<dbReference type="CDD" id="cd00160">
    <property type="entry name" value="RhoGEF"/>
    <property type="match status" value="1"/>
</dbReference>
<dbReference type="SMART" id="SM00325">
    <property type="entry name" value="RhoGEF"/>
    <property type="match status" value="1"/>
</dbReference>
<dbReference type="GO" id="GO:0005085">
    <property type="term" value="F:guanyl-nucleotide exchange factor activity"/>
    <property type="evidence" value="ECO:0007669"/>
    <property type="project" value="UniProtKB-KW"/>
</dbReference>
<feature type="region of interest" description="Disordered" evidence="3">
    <location>
        <begin position="551"/>
        <end position="621"/>
    </location>
</feature>
<dbReference type="Gene3D" id="1.20.900.10">
    <property type="entry name" value="Dbl homology (DH) domain"/>
    <property type="match status" value="1"/>
</dbReference>
<dbReference type="GeneID" id="112682849"/>
<feature type="compositionally biased region" description="Polar residues" evidence="3">
    <location>
        <begin position="237"/>
        <end position="247"/>
    </location>
</feature>
<dbReference type="OrthoDB" id="4066896at2759"/>
<gene>
    <name evidence="6" type="primary">LOC112682849</name>
</gene>
<feature type="compositionally biased region" description="Basic and acidic residues" evidence="3">
    <location>
        <begin position="1129"/>
        <end position="1143"/>
    </location>
</feature>
<evidence type="ECO:0000256" key="2">
    <source>
        <dbReference type="ARBA" id="ARBA00022658"/>
    </source>
</evidence>
<dbReference type="InterPro" id="IPR039919">
    <property type="entry name" value="ARHGEF10/ARHGEF17"/>
</dbReference>
<proteinExistence type="predicted"/>
<dbReference type="PANTHER" id="PTHR12877">
    <property type="entry name" value="RHO GUANINE NUCLEOTIDE EXCHANGE FACTOR"/>
    <property type="match status" value="1"/>
</dbReference>
<dbReference type="Proteomes" id="UP000694846">
    <property type="component" value="Unplaced"/>
</dbReference>
<dbReference type="InterPro" id="IPR000219">
    <property type="entry name" value="DH_dom"/>
</dbReference>
<dbReference type="SUPFAM" id="SSF48065">
    <property type="entry name" value="DBL homology domain (DH-domain)"/>
    <property type="match status" value="1"/>
</dbReference>
<sequence>MTHNSKTSLLNNADYDGGGGGGGGGGSVVAYGGAPHVAARPTTWIRQPQYFSIGSVRVRFGPISAKTDVTVAPSNGDFQLDADTNESSCCCGVTSRIPLPTGSNNRHTTGATCLSRVQAPVYRSSLDWSNRVQKPSSGCFGKLTIDRVPLVSKISEESKSPLLQEQETTTLDRFQRFRFGGRNSRGGAQNKKTKQNVAPRTTDKSDRLRKLTDKLKQPPAGETQTVQPENEGLMGSKATSTANLSSEESSDKFEDGIRKPESRTIVGSYYQRSIPFRSASFSQVYYSPSDGKYIRSDGRKRNTLNPVCLSRKAHSSEPVRAYSQDHQDGIDTPTPPRRKNKSIKSEQSNQSDVAIIEESLEVSVKESPEEVAEETFLSEWKSETDGIVHNAETSCTATPVESPKEEPQSPEYPQMPQWSSLTELPLLRPKLSAQSSEEKDEEKVCSSPKVNNYRQYLLSKADSFSEGDSDQGNHSQTLSPTRDCTSSPCNDNSDSEKNSGPPVPYSKRPLRGPYLEMIVNEKKKPEVNGKKQDDLKFLDEYPKKIRSADDCHLKRSYTSPDQPSDRLRLRTSPKRKTSANLPLSGTVGKKHGANETMVHHQRTTSSPSQLEGCSRVKKTPEPSPQLLAQLLKGSSEQVYGGPLTNPLKDTRTHVVVELYDTERSYVESLHTLVNKYLLPLKSAENSGLIEPSVVDEIFYQIPEILMEHEKFLKDLHKRLEIWDAHQRIGDILLEMFSKKPVIDSYTSFINNWKQAKEAIKTTCNSKPAFARYLESTAREHKGKLALDSLLIMPVQRIPRYELLIQTLLKHTESTHPDHESLIESQKQVHDMAVKINCTERDNLELEQIESLIDGLIHLAATDRTFLRHDLVTIVSGQSMNRKERALFLFSDLLIVTSIKRKSGTIRKPSTTSPNSVVSNLEANKYKLLMKIPLDDVEIVKVKDENVRRMLREMEYLSEDVSTLTQMTDMVSMLHCPHSHLEDSIKDMLGALNKQLLERQASDTQLCYLELNLHTRNGTETVSIMFSKPEKRANWEESFTEAKQKLVLSTDRRPNADFVGPVPIRKTRAGLQFTCAAPALNQRDVWVCNSDGYVGQVCVLSLYPEPTVTSCNGVCNARILCVTSIPAPQRADHTDGTAKDDRSSNPEISISIEDTDQTGPDIKLDSSSSEEDDDKDAGNDRVPDGVYPMDPVDFEGEPTMWLGTEDGCIHVYNSMDNIRIKRNKVKIQHGSAVHCIIYLNNRVYVSLANGDICIYYPDTNGSWNTSDPVTINVGSAALPVSKMLPVGDKLWCSCHNTVKIFDTVTLQFQHSFVIGGDSNRSITNMAVSGTGVWLSLQNSAVLRLVHSVTYEVLAEINTAPAVTKMLSSCDDIIRQHKAACLRVTSLLAVKDLLWIGTSAGVVLTMTIPAVAANTGKLVTLPVPIGVPHGHTGHVRFLTLVGHLPQNFSKLRRQSLNQRKISSSGKLLLISGGDGYEDFRSTAASEVAGREDSTNHLLLWHV</sequence>
<feature type="domain" description="DH" evidence="4">
    <location>
        <begin position="650"/>
        <end position="838"/>
    </location>
</feature>
<dbReference type="Gene3D" id="2.30.29.30">
    <property type="entry name" value="Pleckstrin-homology domain (PH domain)/Phosphotyrosine-binding domain (PTB)"/>
    <property type="match status" value="1"/>
</dbReference>
<dbReference type="Pfam" id="PF00621">
    <property type="entry name" value="RhoGEF"/>
    <property type="match status" value="1"/>
</dbReference>
<keyword evidence="1" id="KW-0597">Phosphoprotein</keyword>
<accession>A0A8B8FES7</accession>
<dbReference type="SUPFAM" id="SSF50978">
    <property type="entry name" value="WD40 repeat-like"/>
    <property type="match status" value="1"/>
</dbReference>
<dbReference type="Pfam" id="PF19057">
    <property type="entry name" value="PH_19"/>
    <property type="match status" value="1"/>
</dbReference>
<keyword evidence="5" id="KW-1185">Reference proteome</keyword>
<dbReference type="SUPFAM" id="SSF50729">
    <property type="entry name" value="PH domain-like"/>
    <property type="match status" value="1"/>
</dbReference>
<dbReference type="InterPro" id="IPR036322">
    <property type="entry name" value="WD40_repeat_dom_sf"/>
</dbReference>
<name>A0A8B8FES7_9HEMI</name>
<dbReference type="InterPro" id="IPR011993">
    <property type="entry name" value="PH-like_dom_sf"/>
</dbReference>
<dbReference type="RefSeq" id="XP_025409384.1">
    <property type="nucleotide sequence ID" value="XM_025553599.1"/>
</dbReference>
<dbReference type="PANTHER" id="PTHR12877:SF15">
    <property type="entry name" value="RHO GUANINE NUCLEOTIDE EXCHANGE FACTOR 17"/>
    <property type="match status" value="1"/>
</dbReference>
<feature type="region of interest" description="Disordered" evidence="3">
    <location>
        <begin position="306"/>
        <end position="448"/>
    </location>
</feature>
<evidence type="ECO:0000313" key="6">
    <source>
        <dbReference type="RefSeq" id="XP_025409384.1"/>
    </source>
</evidence>
<feature type="compositionally biased region" description="Basic and acidic residues" evidence="3">
    <location>
        <begin position="201"/>
        <end position="216"/>
    </location>
</feature>
<dbReference type="GO" id="GO:0030036">
    <property type="term" value="P:actin cytoskeleton organization"/>
    <property type="evidence" value="ECO:0007669"/>
    <property type="project" value="TreeGrafter"/>
</dbReference>
<dbReference type="GO" id="GO:0005737">
    <property type="term" value="C:cytoplasm"/>
    <property type="evidence" value="ECO:0007669"/>
    <property type="project" value="UniProtKB-ARBA"/>
</dbReference>
<dbReference type="PROSITE" id="PS50010">
    <property type="entry name" value="DH_2"/>
    <property type="match status" value="1"/>
</dbReference>
<evidence type="ECO:0000256" key="1">
    <source>
        <dbReference type="ARBA" id="ARBA00022553"/>
    </source>
</evidence>
<feature type="region of interest" description="Disordered" evidence="3">
    <location>
        <begin position="178"/>
        <end position="259"/>
    </location>
</feature>
<dbReference type="Gene3D" id="2.130.10.10">
    <property type="entry name" value="YVTN repeat-like/Quinoprotein amine dehydrogenase"/>
    <property type="match status" value="1"/>
</dbReference>
<dbReference type="GO" id="GO:0051496">
    <property type="term" value="P:positive regulation of stress fiber assembly"/>
    <property type="evidence" value="ECO:0007669"/>
    <property type="project" value="UniProtKB-ARBA"/>
</dbReference>
<evidence type="ECO:0000259" key="4">
    <source>
        <dbReference type="PROSITE" id="PS50010"/>
    </source>
</evidence>
<feature type="compositionally biased region" description="Low complexity" evidence="3">
    <location>
        <begin position="178"/>
        <end position="187"/>
    </location>
</feature>
<reference evidence="6" key="1">
    <citation type="submission" date="2025-08" db="UniProtKB">
        <authorList>
            <consortium name="RefSeq"/>
        </authorList>
    </citation>
    <scope>IDENTIFICATION</scope>
    <source>
        <tissue evidence="6">Whole body</tissue>
    </source>
</reference>
<feature type="region of interest" description="Disordered" evidence="3">
    <location>
        <begin position="461"/>
        <end position="512"/>
    </location>
</feature>
<keyword evidence="2" id="KW-0344">Guanine-nucleotide releasing factor</keyword>
<protein>
    <submittedName>
        <fullName evidence="6">Rho guanine nucleotide exchange factor 17-like</fullName>
    </submittedName>
</protein>
<evidence type="ECO:0000256" key="3">
    <source>
        <dbReference type="SAM" id="MobiDB-lite"/>
    </source>
</evidence>
<dbReference type="Pfam" id="PF19056">
    <property type="entry name" value="WD40_2"/>
    <property type="match status" value="1"/>
</dbReference>